<gene>
    <name evidence="1" type="ORF">CD32_16115</name>
</gene>
<accession>A0A0A3IF84</accession>
<dbReference type="EMBL" id="JPVP01000058">
    <property type="protein sequence ID" value="KGR83359.1"/>
    <property type="molecule type" value="Genomic_DNA"/>
</dbReference>
<evidence type="ECO:0008006" key="3">
    <source>
        <dbReference type="Google" id="ProtNLM"/>
    </source>
</evidence>
<dbReference type="Proteomes" id="UP000030437">
    <property type="component" value="Unassembled WGS sequence"/>
</dbReference>
<reference evidence="1 2" key="1">
    <citation type="submission" date="2014-02" db="EMBL/GenBank/DDBJ databases">
        <title>Draft genome sequence of Lysinibacillus odysseyi NBRC 100172.</title>
        <authorList>
            <person name="Zhang F."/>
            <person name="Wang G."/>
            <person name="Zhang L."/>
        </authorList>
    </citation>
    <scope>NUCLEOTIDE SEQUENCE [LARGE SCALE GENOMIC DNA]</scope>
    <source>
        <strain evidence="1 2">NBRC 100172</strain>
    </source>
</reference>
<keyword evidence="2" id="KW-1185">Reference proteome</keyword>
<evidence type="ECO:0000313" key="2">
    <source>
        <dbReference type="Proteomes" id="UP000030437"/>
    </source>
</evidence>
<name>A0A0A3IF84_9BACI</name>
<comment type="caution">
    <text evidence="1">The sequence shown here is derived from an EMBL/GenBank/DDBJ whole genome shotgun (WGS) entry which is preliminary data.</text>
</comment>
<evidence type="ECO:0000313" key="1">
    <source>
        <dbReference type="EMBL" id="KGR83359.1"/>
    </source>
</evidence>
<dbReference type="PROSITE" id="PS51257">
    <property type="entry name" value="PROKAR_LIPOPROTEIN"/>
    <property type="match status" value="1"/>
</dbReference>
<protein>
    <recommendedName>
        <fullName evidence="3">Lipoprotein</fullName>
    </recommendedName>
</protein>
<organism evidence="1 2">
    <name type="scientific">Lysinibacillus odysseyi 34hs-1 = NBRC 100172</name>
    <dbReference type="NCBI Taxonomy" id="1220589"/>
    <lineage>
        <taxon>Bacteria</taxon>
        <taxon>Bacillati</taxon>
        <taxon>Bacillota</taxon>
        <taxon>Bacilli</taxon>
        <taxon>Bacillales</taxon>
        <taxon>Bacillaceae</taxon>
        <taxon>Lysinibacillus</taxon>
    </lineage>
</organism>
<dbReference type="RefSeq" id="WP_036156473.1">
    <property type="nucleotide sequence ID" value="NZ_AVCX01000003.1"/>
</dbReference>
<dbReference type="AlphaFoldDB" id="A0A0A3IF84"/>
<sequence>MKKTIFLVCLLLLVMSLAGCSRIINMIEVDKEKIGAEYTGVDGYVTGEDNNGTCGEARNYESSLNENVWTTEFDYMNGTGVQEFTIETADILRINGKFDKGEVWIKITQGDLSLSEIQKVQAINNKEMTIDLSQWQNGEIVVWLVVEKGEDGLIQIEHLEN</sequence>
<proteinExistence type="predicted"/>